<accession>A0A6J0PPT4</accession>
<sequence length="233" mass="25831">SDKQAISVGFVGYPNVGKSSVINTLRTKNVCKVAPIPGETKVWQYITLTKRIFLIDCPGVVYQNKDSETDIVLKGVVRITNLEDASEHIGEVLRRVKKEHLQRAYKIEDWVDENDFLVQLCRSTGKLLKGGEPDLMTAAKMILHDWQRGKIPFFVAPPQQQEGDPSGNSNLPDASEEPTISTDRTAAAMKAIAGIISSQQLMHVPAHKDFGNVIETETKKIEHPEEDASPSEI</sequence>
<dbReference type="RefSeq" id="XP_019709624.1">
    <property type="nucleotide sequence ID" value="XM_019854065.1"/>
</dbReference>
<dbReference type="PANTHER" id="PTHR11089">
    <property type="entry name" value="GTP-BINDING PROTEIN-RELATED"/>
    <property type="match status" value="1"/>
</dbReference>
<keyword evidence="2" id="KW-0342">GTP-binding</keyword>
<dbReference type="PANTHER" id="PTHR11089:SF9">
    <property type="entry name" value="NUCLEOLAR GTP-BINDING PROTEIN 2"/>
    <property type="match status" value="1"/>
</dbReference>
<evidence type="ECO:0000256" key="2">
    <source>
        <dbReference type="ARBA" id="ARBA00023134"/>
    </source>
</evidence>
<dbReference type="AlphaFoldDB" id="A0A6J0PPT4"/>
<keyword evidence="5" id="KW-1185">Reference proteome</keyword>
<feature type="region of interest" description="Disordered" evidence="3">
    <location>
        <begin position="156"/>
        <end position="180"/>
    </location>
</feature>
<dbReference type="Gene3D" id="3.40.50.300">
    <property type="entry name" value="P-loop containing nucleotide triphosphate hydrolases"/>
    <property type="match status" value="1"/>
</dbReference>
<reference evidence="6" key="1">
    <citation type="submission" date="2025-08" db="UniProtKB">
        <authorList>
            <consortium name="RefSeq"/>
        </authorList>
    </citation>
    <scope>IDENTIFICATION</scope>
</reference>
<evidence type="ECO:0000256" key="3">
    <source>
        <dbReference type="SAM" id="MobiDB-lite"/>
    </source>
</evidence>
<dbReference type="GO" id="GO:0005525">
    <property type="term" value="F:GTP binding"/>
    <property type="evidence" value="ECO:0007669"/>
    <property type="project" value="UniProtKB-KW"/>
</dbReference>
<dbReference type="SUPFAM" id="SSF52540">
    <property type="entry name" value="P-loop containing nucleoside triphosphate hydrolases"/>
    <property type="match status" value="1"/>
</dbReference>
<dbReference type="InterPro" id="IPR027417">
    <property type="entry name" value="P-loop_NTPase"/>
</dbReference>
<dbReference type="Pfam" id="PF01926">
    <property type="entry name" value="MMR_HSR1"/>
    <property type="match status" value="1"/>
</dbReference>
<dbReference type="Gene3D" id="1.10.1580.10">
    <property type="match status" value="1"/>
</dbReference>
<feature type="compositionally biased region" description="Polar residues" evidence="3">
    <location>
        <begin position="158"/>
        <end position="180"/>
    </location>
</feature>
<dbReference type="GO" id="GO:0005730">
    <property type="term" value="C:nucleolus"/>
    <property type="evidence" value="ECO:0007669"/>
    <property type="project" value="TreeGrafter"/>
</dbReference>
<organism evidence="5 6">
    <name type="scientific">Elaeis guineensis var. tenera</name>
    <name type="common">Oil palm</name>
    <dbReference type="NCBI Taxonomy" id="51953"/>
    <lineage>
        <taxon>Eukaryota</taxon>
        <taxon>Viridiplantae</taxon>
        <taxon>Streptophyta</taxon>
        <taxon>Embryophyta</taxon>
        <taxon>Tracheophyta</taxon>
        <taxon>Spermatophyta</taxon>
        <taxon>Magnoliopsida</taxon>
        <taxon>Liliopsida</taxon>
        <taxon>Arecaceae</taxon>
        <taxon>Arecoideae</taxon>
        <taxon>Cocoseae</taxon>
        <taxon>Elaeidinae</taxon>
        <taxon>Elaeis</taxon>
    </lineage>
</organism>
<evidence type="ECO:0000256" key="1">
    <source>
        <dbReference type="ARBA" id="ARBA00022741"/>
    </source>
</evidence>
<dbReference type="InterPro" id="IPR023179">
    <property type="entry name" value="GTP-bd_ortho_bundle_sf"/>
</dbReference>
<proteinExistence type="predicted"/>
<evidence type="ECO:0000313" key="6">
    <source>
        <dbReference type="RefSeq" id="XP_019709624.1"/>
    </source>
</evidence>
<protein>
    <submittedName>
        <fullName evidence="6">Nuclear/nucleolar GTPase 2</fullName>
    </submittedName>
</protein>
<gene>
    <name evidence="6" type="primary">LOC105054893</name>
</gene>
<keyword evidence="1" id="KW-0547">Nucleotide-binding</keyword>
<dbReference type="InParanoid" id="A0A6J0PPT4"/>
<feature type="non-terminal residue" evidence="6">
    <location>
        <position position="1"/>
    </location>
</feature>
<evidence type="ECO:0000313" key="5">
    <source>
        <dbReference type="Proteomes" id="UP000504607"/>
    </source>
</evidence>
<feature type="domain" description="G" evidence="4">
    <location>
        <begin position="8"/>
        <end position="78"/>
    </location>
</feature>
<dbReference type="OrthoDB" id="444945at2759"/>
<dbReference type="FunFam" id="1.10.1580.10:FF:000001">
    <property type="entry name" value="Nucleolar GTP-binding protein 2"/>
    <property type="match status" value="1"/>
</dbReference>
<evidence type="ECO:0000259" key="4">
    <source>
        <dbReference type="Pfam" id="PF01926"/>
    </source>
</evidence>
<dbReference type="InterPro" id="IPR006073">
    <property type="entry name" value="GTP-bd"/>
</dbReference>
<dbReference type="PRINTS" id="PR00326">
    <property type="entry name" value="GTP1OBG"/>
</dbReference>
<name>A0A6J0PPT4_ELAGV</name>
<dbReference type="InterPro" id="IPR050755">
    <property type="entry name" value="TRAFAC_YlqF/YawG_RiboMat"/>
</dbReference>
<dbReference type="Proteomes" id="UP000504607">
    <property type="component" value="Chromosome 12"/>
</dbReference>